<evidence type="ECO:0000313" key="2">
    <source>
        <dbReference type="Proteomes" id="UP000755551"/>
    </source>
</evidence>
<organism evidence="1 2">
    <name type="scientific">Marinobacterium weihaiense</name>
    <dbReference type="NCBI Taxonomy" id="2851016"/>
    <lineage>
        <taxon>Bacteria</taxon>
        <taxon>Pseudomonadati</taxon>
        <taxon>Pseudomonadota</taxon>
        <taxon>Gammaproteobacteria</taxon>
        <taxon>Oceanospirillales</taxon>
        <taxon>Oceanospirillaceae</taxon>
        <taxon>Marinobacterium</taxon>
    </lineage>
</organism>
<accession>A0ABS6MDX8</accession>
<keyword evidence="2" id="KW-1185">Reference proteome</keyword>
<protein>
    <submittedName>
        <fullName evidence="1">TIGR02444 family protein</fullName>
    </submittedName>
</protein>
<name>A0ABS6MDX8_9GAMM</name>
<proteinExistence type="predicted"/>
<dbReference type="Proteomes" id="UP000755551">
    <property type="component" value="Unassembled WGS sequence"/>
</dbReference>
<gene>
    <name evidence="1" type="ORF">KTN04_11390</name>
</gene>
<dbReference type="InterPro" id="IPR012659">
    <property type="entry name" value="CHP02444"/>
</dbReference>
<dbReference type="NCBIfam" id="TIGR02444">
    <property type="entry name" value="TIGR02444 family protein"/>
    <property type="match status" value="1"/>
</dbReference>
<dbReference type="EMBL" id="JAHQZT010000014">
    <property type="protein sequence ID" value="MBV0933947.1"/>
    <property type="molecule type" value="Genomic_DNA"/>
</dbReference>
<comment type="caution">
    <text evidence="1">The sequence shown here is derived from an EMBL/GenBank/DDBJ whole genome shotgun (WGS) entry which is preliminary data.</text>
</comment>
<sequence length="171" mass="18970">MALDNPLWRYALALYARPGVEQCALRLQDQGAVVNWLLLACWLGQRQVPLTAARCAVAEDDWQAGVVSPLRHLRLQLRARRQERPEVEACYRHLKQAELAAEQIELMQLWQASRSWPAEPGTEGAAQVRANLDRYARWRALSLSPVDLETLSAAAAGLSPPAAELSSGGTY</sequence>
<dbReference type="RefSeq" id="WP_217335356.1">
    <property type="nucleotide sequence ID" value="NZ_JAHQZT010000014.1"/>
</dbReference>
<dbReference type="Pfam" id="PF09523">
    <property type="entry name" value="DUF2390"/>
    <property type="match status" value="1"/>
</dbReference>
<evidence type="ECO:0000313" key="1">
    <source>
        <dbReference type="EMBL" id="MBV0933947.1"/>
    </source>
</evidence>
<reference evidence="1 2" key="1">
    <citation type="submission" date="2021-06" db="EMBL/GenBank/DDBJ databases">
        <title>Bacterium isolated from marine sediment.</title>
        <authorList>
            <person name="Zhu K.-L."/>
            <person name="Du Z.-J."/>
            <person name="Liang Q.-Y."/>
        </authorList>
    </citation>
    <scope>NUCLEOTIDE SEQUENCE [LARGE SCALE GENOMIC DNA]</scope>
    <source>
        <strain evidence="1 2">A346</strain>
    </source>
</reference>